<proteinExistence type="predicted"/>
<evidence type="ECO:0000313" key="2">
    <source>
        <dbReference type="EMBL" id="MBB4797658.1"/>
    </source>
</evidence>
<protein>
    <submittedName>
        <fullName evidence="2">Uncharacterized protein</fullName>
    </submittedName>
</protein>
<dbReference type="Proteomes" id="UP000539957">
    <property type="component" value="Unassembled WGS sequence"/>
</dbReference>
<comment type="caution">
    <text evidence="2">The sequence shown here is derived from an EMBL/GenBank/DDBJ whole genome shotgun (WGS) entry which is preliminary data.</text>
</comment>
<organism evidence="2 3">
    <name type="scientific">Brevundimonas bullata</name>
    <dbReference type="NCBI Taxonomy" id="13160"/>
    <lineage>
        <taxon>Bacteria</taxon>
        <taxon>Pseudomonadati</taxon>
        <taxon>Pseudomonadota</taxon>
        <taxon>Alphaproteobacteria</taxon>
        <taxon>Caulobacterales</taxon>
        <taxon>Caulobacteraceae</taxon>
        <taxon>Brevundimonas</taxon>
    </lineage>
</organism>
<name>A0A7W7N2S8_9CAUL</name>
<keyword evidence="3" id="KW-1185">Reference proteome</keyword>
<gene>
    <name evidence="2" type="ORF">HNP32_001382</name>
</gene>
<reference evidence="2 3" key="1">
    <citation type="submission" date="2020-08" db="EMBL/GenBank/DDBJ databases">
        <title>Functional genomics of gut bacteria from endangered species of beetles.</title>
        <authorList>
            <person name="Carlos-Shanley C."/>
        </authorList>
    </citation>
    <scope>NUCLEOTIDE SEQUENCE [LARGE SCALE GENOMIC DNA]</scope>
    <source>
        <strain evidence="2 3">S00123</strain>
    </source>
</reference>
<evidence type="ECO:0000313" key="3">
    <source>
        <dbReference type="Proteomes" id="UP000539957"/>
    </source>
</evidence>
<dbReference type="RefSeq" id="WP_184268419.1">
    <property type="nucleotide sequence ID" value="NZ_JACHKY010000002.1"/>
</dbReference>
<sequence>MNYVTILAAATVGLAACSPSPSEPAPADAPSPTAAPAAAAPPPSQAAVLPAVDMTAAKARVTPETTVEAVTLSGDGETTVTGEVRGYEAPAYVIPVAAGQTLKVTFKPGNTNLYMNVFDVADQGVAAHRGDVDGEEAVIEAKADGTYMIQPYQVRATARRGETGSYSIVISRTSR</sequence>
<evidence type="ECO:0000256" key="1">
    <source>
        <dbReference type="SAM" id="MobiDB-lite"/>
    </source>
</evidence>
<accession>A0A7W7N2S8</accession>
<dbReference type="AlphaFoldDB" id="A0A7W7N2S8"/>
<feature type="region of interest" description="Disordered" evidence="1">
    <location>
        <begin position="17"/>
        <end position="42"/>
    </location>
</feature>
<dbReference type="Gene3D" id="2.60.120.380">
    <property type="match status" value="1"/>
</dbReference>
<dbReference type="EMBL" id="JACHKY010000002">
    <property type="protein sequence ID" value="MBB4797658.1"/>
    <property type="molecule type" value="Genomic_DNA"/>
</dbReference>